<feature type="region of interest" description="Disordered" evidence="1">
    <location>
        <begin position="120"/>
        <end position="145"/>
    </location>
</feature>
<evidence type="ECO:0000313" key="2">
    <source>
        <dbReference type="EMBL" id="KJA18807.1"/>
    </source>
</evidence>
<dbReference type="Proteomes" id="UP000054270">
    <property type="component" value="Unassembled WGS sequence"/>
</dbReference>
<name>A0A0D2KVX2_HYPSF</name>
<feature type="region of interest" description="Disordered" evidence="1">
    <location>
        <begin position="40"/>
        <end position="61"/>
    </location>
</feature>
<keyword evidence="3" id="KW-1185">Reference proteome</keyword>
<gene>
    <name evidence="2" type="ORF">HYPSUDRAFT_205041</name>
</gene>
<dbReference type="AlphaFoldDB" id="A0A0D2KVX2"/>
<evidence type="ECO:0000256" key="1">
    <source>
        <dbReference type="SAM" id="MobiDB-lite"/>
    </source>
</evidence>
<sequence length="145" mass="15280">MADGATEQWDETMQVGTPFNHAHGSHDAYDATHALAGFPGAARRTAAHSSSMPAPVSRTRRAVAAPPGVDRIQQGLVGALSCLAPAAAWQPGARVRSLAPHRRRRRCAMGVSGRRRFADTPGAHPHIATGPHAHDSAPRSCGSDW</sequence>
<organism evidence="2 3">
    <name type="scientific">Hypholoma sublateritium (strain FD-334 SS-4)</name>
    <dbReference type="NCBI Taxonomy" id="945553"/>
    <lineage>
        <taxon>Eukaryota</taxon>
        <taxon>Fungi</taxon>
        <taxon>Dikarya</taxon>
        <taxon>Basidiomycota</taxon>
        <taxon>Agaricomycotina</taxon>
        <taxon>Agaricomycetes</taxon>
        <taxon>Agaricomycetidae</taxon>
        <taxon>Agaricales</taxon>
        <taxon>Agaricineae</taxon>
        <taxon>Strophariaceae</taxon>
        <taxon>Hypholoma</taxon>
    </lineage>
</organism>
<reference evidence="3" key="1">
    <citation type="submission" date="2014-04" db="EMBL/GenBank/DDBJ databases">
        <title>Evolutionary Origins and Diversification of the Mycorrhizal Mutualists.</title>
        <authorList>
            <consortium name="DOE Joint Genome Institute"/>
            <consortium name="Mycorrhizal Genomics Consortium"/>
            <person name="Kohler A."/>
            <person name="Kuo A."/>
            <person name="Nagy L.G."/>
            <person name="Floudas D."/>
            <person name="Copeland A."/>
            <person name="Barry K.W."/>
            <person name="Cichocki N."/>
            <person name="Veneault-Fourrey C."/>
            <person name="LaButti K."/>
            <person name="Lindquist E.A."/>
            <person name="Lipzen A."/>
            <person name="Lundell T."/>
            <person name="Morin E."/>
            <person name="Murat C."/>
            <person name="Riley R."/>
            <person name="Ohm R."/>
            <person name="Sun H."/>
            <person name="Tunlid A."/>
            <person name="Henrissat B."/>
            <person name="Grigoriev I.V."/>
            <person name="Hibbett D.S."/>
            <person name="Martin F."/>
        </authorList>
    </citation>
    <scope>NUCLEOTIDE SEQUENCE [LARGE SCALE GENOMIC DNA]</scope>
    <source>
        <strain evidence="3">FD-334 SS-4</strain>
    </source>
</reference>
<proteinExistence type="predicted"/>
<protein>
    <submittedName>
        <fullName evidence="2">Uncharacterized protein</fullName>
    </submittedName>
</protein>
<dbReference type="EMBL" id="KN817584">
    <property type="protein sequence ID" value="KJA18807.1"/>
    <property type="molecule type" value="Genomic_DNA"/>
</dbReference>
<accession>A0A0D2KVX2</accession>
<evidence type="ECO:0000313" key="3">
    <source>
        <dbReference type="Proteomes" id="UP000054270"/>
    </source>
</evidence>